<protein>
    <submittedName>
        <fullName evidence="2">Uncharacterized protein</fullName>
    </submittedName>
</protein>
<evidence type="ECO:0000256" key="1">
    <source>
        <dbReference type="SAM" id="Phobius"/>
    </source>
</evidence>
<reference evidence="2" key="1">
    <citation type="submission" date="2021-01" db="EMBL/GenBank/DDBJ databases">
        <authorList>
            <consortium name="Genoscope - CEA"/>
            <person name="William W."/>
        </authorList>
    </citation>
    <scope>NUCLEOTIDE SEQUENCE</scope>
</reference>
<feature type="transmembrane region" description="Helical" evidence="1">
    <location>
        <begin position="6"/>
        <end position="26"/>
    </location>
</feature>
<dbReference type="AlphaFoldDB" id="A0A8S1M2L3"/>
<keyword evidence="1" id="KW-0472">Membrane</keyword>
<accession>A0A8S1M2L3</accession>
<gene>
    <name evidence="2" type="ORF">PSON_ATCC_30995.1.T0320151</name>
</gene>
<keyword evidence="3" id="KW-1185">Reference proteome</keyword>
<evidence type="ECO:0000313" key="3">
    <source>
        <dbReference type="Proteomes" id="UP000692954"/>
    </source>
</evidence>
<keyword evidence="1" id="KW-1133">Transmembrane helix</keyword>
<sequence>MALTDQLFLWITTFIFLSQIAINLALQLQIPFSQIELPQKLQIYQIN</sequence>
<evidence type="ECO:0000313" key="2">
    <source>
        <dbReference type="EMBL" id="CAD8074540.1"/>
    </source>
</evidence>
<name>A0A8S1M2L3_9CILI</name>
<dbReference type="Proteomes" id="UP000692954">
    <property type="component" value="Unassembled WGS sequence"/>
</dbReference>
<keyword evidence="1" id="KW-0812">Transmembrane</keyword>
<organism evidence="2 3">
    <name type="scientific">Paramecium sonneborni</name>
    <dbReference type="NCBI Taxonomy" id="65129"/>
    <lineage>
        <taxon>Eukaryota</taxon>
        <taxon>Sar</taxon>
        <taxon>Alveolata</taxon>
        <taxon>Ciliophora</taxon>
        <taxon>Intramacronucleata</taxon>
        <taxon>Oligohymenophorea</taxon>
        <taxon>Peniculida</taxon>
        <taxon>Parameciidae</taxon>
        <taxon>Paramecium</taxon>
    </lineage>
</organism>
<proteinExistence type="predicted"/>
<dbReference type="EMBL" id="CAJJDN010000032">
    <property type="protein sequence ID" value="CAD8074540.1"/>
    <property type="molecule type" value="Genomic_DNA"/>
</dbReference>
<comment type="caution">
    <text evidence="2">The sequence shown here is derived from an EMBL/GenBank/DDBJ whole genome shotgun (WGS) entry which is preliminary data.</text>
</comment>